<accession>A0ABU0NG38</accession>
<dbReference type="Pfam" id="PF17765">
    <property type="entry name" value="MLTR_LBD"/>
    <property type="match status" value="1"/>
</dbReference>
<dbReference type="PANTHER" id="PTHR35010">
    <property type="entry name" value="BLL4672 PROTEIN-RELATED"/>
    <property type="match status" value="1"/>
</dbReference>
<dbReference type="EMBL" id="JAUSWV010000001">
    <property type="protein sequence ID" value="MDQ0578076.1"/>
    <property type="molecule type" value="Genomic_DNA"/>
</dbReference>
<evidence type="ECO:0000259" key="2">
    <source>
        <dbReference type="PROSITE" id="PS50943"/>
    </source>
</evidence>
<feature type="compositionally biased region" description="Low complexity" evidence="1">
    <location>
        <begin position="266"/>
        <end position="280"/>
    </location>
</feature>
<evidence type="ECO:0000313" key="4">
    <source>
        <dbReference type="Proteomes" id="UP001230654"/>
    </source>
</evidence>
<dbReference type="RefSeq" id="WP_307160753.1">
    <property type="nucleotide sequence ID" value="NZ_JAUSWV010000001.1"/>
</dbReference>
<feature type="domain" description="HTH cro/C1-type" evidence="2">
    <location>
        <begin position="34"/>
        <end position="73"/>
    </location>
</feature>
<protein>
    <submittedName>
        <fullName evidence="3">Transcriptional regulator with XRE-family HTH domain</fullName>
    </submittedName>
</protein>
<dbReference type="PANTHER" id="PTHR35010:SF2">
    <property type="entry name" value="BLL4672 PROTEIN"/>
    <property type="match status" value="1"/>
</dbReference>
<dbReference type="Gene3D" id="3.30.450.180">
    <property type="match status" value="1"/>
</dbReference>
<proteinExistence type="predicted"/>
<dbReference type="InterPro" id="IPR041413">
    <property type="entry name" value="MLTR_LBD"/>
</dbReference>
<dbReference type="SUPFAM" id="SSF47413">
    <property type="entry name" value="lambda repressor-like DNA-binding domains"/>
    <property type="match status" value="1"/>
</dbReference>
<evidence type="ECO:0000256" key="1">
    <source>
        <dbReference type="SAM" id="MobiDB-lite"/>
    </source>
</evidence>
<sequence>MTAAELGQFLTARRHQTNPASLGLPAGARRRVTGLRRAEVAHLADISVDYYTRIEQGRSGSPTPAVLDALAQAMSLGTQERMFLFNLAGHMAPARHTPVSIHPAVDDLLHRLHHTPAMILSDLHEVLARNELAEELLGELPAGTGSACTLSYRWFTDPAARARVIDEDRDYYARTYVADLRRAAATRRGDPAVADLVARLRNASPCFARLWQAHEISVPARPVRLMHPDAGVVGVVFRHFTVTGAGQRLVWITAAHDQTQPPLPPRSVTAARRSAAPAFA</sequence>
<dbReference type="Pfam" id="PF13560">
    <property type="entry name" value="HTH_31"/>
    <property type="match status" value="1"/>
</dbReference>
<keyword evidence="4" id="KW-1185">Reference proteome</keyword>
<comment type="caution">
    <text evidence="3">The sequence shown here is derived from an EMBL/GenBank/DDBJ whole genome shotgun (WGS) entry which is preliminary data.</text>
</comment>
<reference evidence="3 4" key="1">
    <citation type="submission" date="2023-07" db="EMBL/GenBank/DDBJ databases">
        <title>Comparative genomics of wheat-associated soil bacteria to identify genetic determinants of phenazine resistance.</title>
        <authorList>
            <person name="Mouncey N."/>
        </authorList>
    </citation>
    <scope>NUCLEOTIDE SEQUENCE [LARGE SCALE GENOMIC DNA]</scope>
    <source>
        <strain evidence="3 4">B2I6</strain>
    </source>
</reference>
<organism evidence="3 4">
    <name type="scientific">Streptomyces rishiriensis</name>
    <dbReference type="NCBI Taxonomy" id="68264"/>
    <lineage>
        <taxon>Bacteria</taxon>
        <taxon>Bacillati</taxon>
        <taxon>Actinomycetota</taxon>
        <taxon>Actinomycetes</taxon>
        <taxon>Kitasatosporales</taxon>
        <taxon>Streptomycetaceae</taxon>
        <taxon>Streptomyces</taxon>
    </lineage>
</organism>
<name>A0ABU0NG38_STRRH</name>
<evidence type="ECO:0000313" key="3">
    <source>
        <dbReference type="EMBL" id="MDQ0578076.1"/>
    </source>
</evidence>
<dbReference type="Gene3D" id="1.10.260.40">
    <property type="entry name" value="lambda repressor-like DNA-binding domains"/>
    <property type="match status" value="1"/>
</dbReference>
<dbReference type="SMART" id="SM00530">
    <property type="entry name" value="HTH_XRE"/>
    <property type="match status" value="1"/>
</dbReference>
<dbReference type="PROSITE" id="PS50943">
    <property type="entry name" value="HTH_CROC1"/>
    <property type="match status" value="1"/>
</dbReference>
<dbReference type="InterPro" id="IPR001387">
    <property type="entry name" value="Cro/C1-type_HTH"/>
</dbReference>
<dbReference type="Proteomes" id="UP001230654">
    <property type="component" value="Unassembled WGS sequence"/>
</dbReference>
<feature type="region of interest" description="Disordered" evidence="1">
    <location>
        <begin position="261"/>
        <end position="280"/>
    </location>
</feature>
<dbReference type="InterPro" id="IPR010982">
    <property type="entry name" value="Lambda_DNA-bd_dom_sf"/>
</dbReference>
<dbReference type="CDD" id="cd00093">
    <property type="entry name" value="HTH_XRE"/>
    <property type="match status" value="1"/>
</dbReference>
<gene>
    <name evidence="3" type="ORF">QF030_000254</name>
</gene>